<accession>A0AAW0JRR9</accession>
<reference evidence="1 2" key="1">
    <citation type="journal article" date="2023" name="bioRxiv">
        <title>Conserved and derived expression patterns and positive selection on dental genes reveal complex evolutionary context of ever-growing rodent molars.</title>
        <authorList>
            <person name="Calamari Z.T."/>
            <person name="Song A."/>
            <person name="Cohen E."/>
            <person name="Akter M."/>
            <person name="Roy R.D."/>
            <person name="Hallikas O."/>
            <person name="Christensen M.M."/>
            <person name="Li P."/>
            <person name="Marangoni P."/>
            <person name="Jernvall J."/>
            <person name="Klein O.D."/>
        </authorList>
    </citation>
    <scope>NUCLEOTIDE SEQUENCE [LARGE SCALE GENOMIC DNA]</scope>
    <source>
        <strain evidence="1">V071</strain>
    </source>
</reference>
<evidence type="ECO:0000313" key="2">
    <source>
        <dbReference type="Proteomes" id="UP001488838"/>
    </source>
</evidence>
<organism evidence="1 2">
    <name type="scientific">Myodes glareolus</name>
    <name type="common">Bank vole</name>
    <name type="synonym">Clethrionomys glareolus</name>
    <dbReference type="NCBI Taxonomy" id="447135"/>
    <lineage>
        <taxon>Eukaryota</taxon>
        <taxon>Metazoa</taxon>
        <taxon>Chordata</taxon>
        <taxon>Craniata</taxon>
        <taxon>Vertebrata</taxon>
        <taxon>Euteleostomi</taxon>
        <taxon>Mammalia</taxon>
        <taxon>Eutheria</taxon>
        <taxon>Euarchontoglires</taxon>
        <taxon>Glires</taxon>
        <taxon>Rodentia</taxon>
        <taxon>Myomorpha</taxon>
        <taxon>Muroidea</taxon>
        <taxon>Cricetidae</taxon>
        <taxon>Arvicolinae</taxon>
        <taxon>Myodes</taxon>
    </lineage>
</organism>
<dbReference type="Proteomes" id="UP001488838">
    <property type="component" value="Unassembled WGS sequence"/>
</dbReference>
<sequence>MSIDVESSSVICLISQVLATLQEATVVPLSTVDSVESAMADVNSCRWDTVLQAIQSQTLPDKTFIDFYEQVILELIELCELEILKREHLGPKMERSRCGRVILNSVEEDLEGHSNGIKESRTGLSASLNQTVGIHTLTSGKTLKEY</sequence>
<comment type="caution">
    <text evidence="1">The sequence shown here is derived from an EMBL/GenBank/DDBJ whole genome shotgun (WGS) entry which is preliminary data.</text>
</comment>
<dbReference type="AlphaFoldDB" id="A0AAW0JRR9"/>
<dbReference type="EMBL" id="JBBHLL010000021">
    <property type="protein sequence ID" value="KAK7829417.1"/>
    <property type="molecule type" value="Genomic_DNA"/>
</dbReference>
<proteinExistence type="predicted"/>
<name>A0AAW0JRR9_MYOGA</name>
<gene>
    <name evidence="1" type="ORF">U0070_007191</name>
</gene>
<keyword evidence="2" id="KW-1185">Reference proteome</keyword>
<evidence type="ECO:0000313" key="1">
    <source>
        <dbReference type="EMBL" id="KAK7829417.1"/>
    </source>
</evidence>
<protein>
    <submittedName>
        <fullName evidence="1">Uncharacterized protein</fullName>
    </submittedName>
</protein>